<dbReference type="Proteomes" id="UP000817658">
    <property type="component" value="Chromosome 1"/>
</dbReference>
<dbReference type="AlphaFoldDB" id="Q5QM63"/>
<name>Q5QM63_ORYSJ</name>
<gene>
    <name evidence="1" type="primary">P0485B12.27</name>
</gene>
<organism evidence="1">
    <name type="scientific">Oryza sativa subsp. japonica</name>
    <name type="common">Rice</name>
    <dbReference type="NCBI Taxonomy" id="39947"/>
    <lineage>
        <taxon>Eukaryota</taxon>
        <taxon>Viridiplantae</taxon>
        <taxon>Streptophyta</taxon>
        <taxon>Embryophyta</taxon>
        <taxon>Tracheophyta</taxon>
        <taxon>Spermatophyta</taxon>
        <taxon>Magnoliopsida</taxon>
        <taxon>Liliopsida</taxon>
        <taxon>Poales</taxon>
        <taxon>Poaceae</taxon>
        <taxon>BOP clade</taxon>
        <taxon>Oryzoideae</taxon>
        <taxon>Oryzeae</taxon>
        <taxon>Oryzinae</taxon>
        <taxon>Oryza</taxon>
        <taxon>Oryza sativa</taxon>
    </lineage>
</organism>
<protein>
    <submittedName>
        <fullName evidence="1">Uncharacterized protein</fullName>
    </submittedName>
</protein>
<dbReference type="EMBL" id="AP003348">
    <property type="protein sequence ID" value="BAD73496.1"/>
    <property type="molecule type" value="Genomic_DNA"/>
</dbReference>
<reference evidence="1" key="1">
    <citation type="journal article" date="2002" name="Nature">
        <title>The genome sequence and structure of rice chromosome 1.</title>
        <authorList>
            <person name="Sasaki T."/>
            <person name="Matsumoto T."/>
            <person name="Yamamoto K."/>
            <person name="Sakata K."/>
            <person name="Baba T."/>
            <person name="Katayose Y."/>
            <person name="Wu J."/>
            <person name="Niimura Y."/>
            <person name="Cheng Z."/>
            <person name="Nagamura Y."/>
            <person name="Antonio B.A."/>
            <person name="Kanamori H."/>
            <person name="Hosokawa S."/>
            <person name="Masukawa M."/>
            <person name="Arikawa K."/>
            <person name="Chiden Y."/>
            <person name="Hayashi M."/>
            <person name="Okamoto M."/>
            <person name="Ando T."/>
            <person name="Aoki H."/>
            <person name="Arita K."/>
            <person name="Hamada M."/>
            <person name="Harada C."/>
            <person name="Hijishita S."/>
            <person name="Honda M."/>
            <person name="Ichikawa Y."/>
            <person name="Idonuma A."/>
            <person name="Iijima M."/>
            <person name="Ikeda M."/>
            <person name="Ikeno M."/>
            <person name="Itoh S."/>
            <person name="Itoh T."/>
            <person name="Itoh Y."/>
            <person name="Itoh Y."/>
            <person name="Iwabuchi A."/>
            <person name="Kamiya K."/>
            <person name="Karasawa W."/>
            <person name="Katagiri S."/>
            <person name="Kikuta A."/>
            <person name="Kobayashi N."/>
            <person name="Kono I."/>
            <person name="Machita K."/>
            <person name="Maehara T."/>
            <person name="Mizuno H."/>
            <person name="Mizubayashi T."/>
            <person name="Mukai Y."/>
            <person name="Nagasaki H."/>
            <person name="Nakashima M."/>
            <person name="Nakama Y."/>
            <person name="Nakamichi Y."/>
            <person name="Nakamura M."/>
            <person name="Namiki N."/>
            <person name="Negishi M."/>
            <person name="Ohta I."/>
            <person name="Ono N."/>
            <person name="Saji S."/>
            <person name="Sakai K."/>
            <person name="Shibata M."/>
            <person name="Shimokawa T."/>
            <person name="Shomura A."/>
            <person name="Song J."/>
            <person name="Takazaki Y."/>
            <person name="Terasawa K."/>
            <person name="Tsuji K."/>
            <person name="Waki K."/>
            <person name="Yamagata H."/>
            <person name="Yamane H."/>
            <person name="Yoshiki S."/>
            <person name="Yoshihara R."/>
            <person name="Yukawa K."/>
            <person name="Zhong H."/>
            <person name="Iwama H."/>
            <person name="Endo T."/>
            <person name="Ito H."/>
            <person name="Hahn J.H."/>
            <person name="Kim H.I."/>
            <person name="Eun M.Y."/>
            <person name="Yano M."/>
            <person name="Jiang J."/>
            <person name="Gojobori T."/>
        </authorList>
    </citation>
    <scope>NUCLEOTIDE SEQUENCE [LARGE SCALE GENOMIC DNA]</scope>
</reference>
<evidence type="ECO:0000313" key="1">
    <source>
        <dbReference type="EMBL" id="BAD73496.1"/>
    </source>
</evidence>
<proteinExistence type="predicted"/>
<accession>Q5QM63</accession>
<sequence length="257" mass="28505">MVVPCRPRGIGNTGARIRPELSRVHPRAPWSTTPLPCVHDHSTAPHALPAARLPRHQLPDFDYIDHSYSTHSFIDHSSLAPFALATSTTAQRVIIRIEYSCWFLLQSKCPRCSRLDCGGIRWRDAAVSIVQPPLECERTMFPSSLKQLNIFVPLPTSSTALPPPQPHWVPCRPLPPRLPLEALLLNSQGRRPALKMDSDADAPTCFCSADVLLPLPTPSSSNVFSADAALQLPRRRAMQVESPRGAVERQRVDTWAP</sequence>